<comment type="similarity">
    <text evidence="1 4">Belongs to the N(4)/N(6)-methyltransferase family.</text>
</comment>
<evidence type="ECO:0000313" key="7">
    <source>
        <dbReference type="Proteomes" id="UP000195607"/>
    </source>
</evidence>
<dbReference type="PRINTS" id="PR00508">
    <property type="entry name" value="S21N4MTFRASE"/>
</dbReference>
<dbReference type="REBASE" id="176591">
    <property type="entry name" value="M.Cdi30642ORF1591P"/>
</dbReference>
<dbReference type="GO" id="GO:0009307">
    <property type="term" value="P:DNA restriction-modification system"/>
    <property type="evidence" value="ECO:0007669"/>
    <property type="project" value="UniProtKB-KW"/>
</dbReference>
<feature type="domain" description="DNA methylase N-4/N-6" evidence="5">
    <location>
        <begin position="25"/>
        <end position="240"/>
    </location>
</feature>
<name>A0A1N5VZB1_9ARCH</name>
<dbReference type="PANTHER" id="PTHR13370">
    <property type="entry name" value="RNA METHYLASE-RELATED"/>
    <property type="match status" value="1"/>
</dbReference>
<evidence type="ECO:0000259" key="5">
    <source>
        <dbReference type="Pfam" id="PF01555"/>
    </source>
</evidence>
<evidence type="ECO:0000256" key="4">
    <source>
        <dbReference type="RuleBase" id="RU362026"/>
    </source>
</evidence>
<dbReference type="Proteomes" id="UP000195607">
    <property type="component" value="Chromosome I"/>
</dbReference>
<sequence length="262" mass="30432">MVKMNHRIYLGNSLEILKKIEQNSVDMIFADPPYGMSKSKGLSWAFSSHVTMQEVWDIFTRDELFEFNMNWISESLRVLKPGGSFWVCGSFHNIYQLGFIMQHLNMKINNSIVWFKPNAQPNITTRMFTESTEHLIWAVKDHSKKKWVFNYEKMKELNDGKQMRNMWSIPVTPKSEKWAGNHPTQKPFELLKRVILSSTVVGDTVLDPFLGSGTTSVVAEFYSRNSIGIEINNDYVNLIKTRLNSTREGIEDETTEIEFVEM</sequence>
<dbReference type="SUPFAM" id="SSF53335">
    <property type="entry name" value="S-adenosyl-L-methionine-dependent methyltransferases"/>
    <property type="match status" value="1"/>
</dbReference>
<keyword evidence="3" id="KW-0808">Transferase</keyword>
<dbReference type="GO" id="GO:0008170">
    <property type="term" value="F:N-methyltransferase activity"/>
    <property type="evidence" value="ECO:0007669"/>
    <property type="project" value="InterPro"/>
</dbReference>
<protein>
    <recommendedName>
        <fullName evidence="4">Type II methyltransferase</fullName>
        <ecNumber evidence="4">2.1.1.113</ecNumber>
    </recommendedName>
    <alternativeName>
        <fullName evidence="4">N-4 cytosine-specific methyltransferase</fullName>
    </alternativeName>
</protein>
<dbReference type="PANTHER" id="PTHR13370:SF3">
    <property type="entry name" value="TRNA (GUANINE(10)-N2)-METHYLTRANSFERASE HOMOLOG"/>
    <property type="match status" value="1"/>
</dbReference>
<evidence type="ECO:0000256" key="1">
    <source>
        <dbReference type="ARBA" id="ARBA00006594"/>
    </source>
</evidence>
<keyword evidence="4" id="KW-0680">Restriction system</keyword>
<dbReference type="InterPro" id="IPR001091">
    <property type="entry name" value="RM_Methyltransferase"/>
</dbReference>
<evidence type="ECO:0000313" key="6">
    <source>
        <dbReference type="EMBL" id="SIM78423.1"/>
    </source>
</evidence>
<dbReference type="EC" id="2.1.1.113" evidence="4"/>
<accession>A0A1N5VZB1</accession>
<reference evidence="6 7" key="1">
    <citation type="submission" date="2016-04" db="EMBL/GenBank/DDBJ databases">
        <authorList>
            <person name="Evans L.H."/>
            <person name="Alamgir A."/>
            <person name="Owens N."/>
            <person name="Weber N.D."/>
            <person name="Virtaneva K."/>
            <person name="Barbian K."/>
            <person name="Babar A."/>
            <person name="Rosenke K."/>
        </authorList>
    </citation>
    <scope>NUCLEOTIDE SEQUENCE [LARGE SCALE GENOMIC DNA]</scope>
    <source>
        <strain evidence="7">S5(T) (JCM 30642 \VKM B-2941)</strain>
    </source>
</reference>
<dbReference type="InterPro" id="IPR029063">
    <property type="entry name" value="SAM-dependent_MTases_sf"/>
</dbReference>
<organism evidence="6 7">
    <name type="scientific">Cuniculiplasma divulgatum</name>
    <dbReference type="NCBI Taxonomy" id="1673428"/>
    <lineage>
        <taxon>Archaea</taxon>
        <taxon>Methanobacteriati</taxon>
        <taxon>Thermoplasmatota</taxon>
        <taxon>Thermoplasmata</taxon>
        <taxon>Thermoplasmatales</taxon>
        <taxon>Cuniculiplasmataceae</taxon>
        <taxon>Cuniculiplasma</taxon>
    </lineage>
</organism>
<keyword evidence="4" id="KW-0949">S-adenosyl-L-methionine</keyword>
<dbReference type="GO" id="GO:0003677">
    <property type="term" value="F:DNA binding"/>
    <property type="evidence" value="ECO:0007669"/>
    <property type="project" value="InterPro"/>
</dbReference>
<dbReference type="GO" id="GO:0009007">
    <property type="term" value="F:site-specific DNA-methyltransferase (adenine-specific) activity"/>
    <property type="evidence" value="ECO:0007669"/>
    <property type="project" value="TreeGrafter"/>
</dbReference>
<evidence type="ECO:0000256" key="3">
    <source>
        <dbReference type="ARBA" id="ARBA00022679"/>
    </source>
</evidence>
<dbReference type="EMBL" id="LT671858">
    <property type="protein sequence ID" value="SIM78423.1"/>
    <property type="molecule type" value="Genomic_DNA"/>
</dbReference>
<keyword evidence="2 4" id="KW-0489">Methyltransferase</keyword>
<dbReference type="GO" id="GO:0032259">
    <property type="term" value="P:methylation"/>
    <property type="evidence" value="ECO:0007669"/>
    <property type="project" value="UniProtKB-KW"/>
</dbReference>
<gene>
    <name evidence="6" type="ORF">CSP5_1591</name>
</gene>
<dbReference type="AlphaFoldDB" id="A0A1N5VZB1"/>
<dbReference type="Gene3D" id="3.40.50.150">
    <property type="entry name" value="Vaccinia Virus protein VP39"/>
    <property type="match status" value="1"/>
</dbReference>
<dbReference type="InterPro" id="IPR002052">
    <property type="entry name" value="DNA_methylase_N6_adenine_CS"/>
</dbReference>
<dbReference type="Pfam" id="PF01555">
    <property type="entry name" value="N6_N4_Mtase"/>
    <property type="match status" value="1"/>
</dbReference>
<dbReference type="GO" id="GO:0015667">
    <property type="term" value="F:site-specific DNA-methyltransferase (cytosine-N4-specific) activity"/>
    <property type="evidence" value="ECO:0007669"/>
    <property type="project" value="UniProtKB-EC"/>
</dbReference>
<dbReference type="GO" id="GO:0005737">
    <property type="term" value="C:cytoplasm"/>
    <property type="evidence" value="ECO:0007669"/>
    <property type="project" value="TreeGrafter"/>
</dbReference>
<dbReference type="InterPro" id="IPR002941">
    <property type="entry name" value="DNA_methylase_N4/N6"/>
</dbReference>
<proteinExistence type="inferred from homology"/>
<dbReference type="PROSITE" id="PS00092">
    <property type="entry name" value="N6_MTASE"/>
    <property type="match status" value="1"/>
</dbReference>
<evidence type="ECO:0000256" key="2">
    <source>
        <dbReference type="ARBA" id="ARBA00022603"/>
    </source>
</evidence>
<comment type="catalytic activity">
    <reaction evidence="4">
        <text>a 2'-deoxycytidine in DNA + S-adenosyl-L-methionine = an N(4)-methyl-2'-deoxycytidine in DNA + S-adenosyl-L-homocysteine + H(+)</text>
        <dbReference type="Rhea" id="RHEA:16857"/>
        <dbReference type="Rhea" id="RHEA-COMP:11369"/>
        <dbReference type="Rhea" id="RHEA-COMP:13674"/>
        <dbReference type="ChEBI" id="CHEBI:15378"/>
        <dbReference type="ChEBI" id="CHEBI:57856"/>
        <dbReference type="ChEBI" id="CHEBI:59789"/>
        <dbReference type="ChEBI" id="CHEBI:85452"/>
        <dbReference type="ChEBI" id="CHEBI:137933"/>
        <dbReference type="EC" id="2.1.1.113"/>
    </reaction>
</comment>